<evidence type="ECO:0000256" key="5">
    <source>
        <dbReference type="ARBA" id="ARBA00022759"/>
    </source>
</evidence>
<keyword evidence="4" id="KW-0645">Protease</keyword>
<keyword evidence="8" id="KW-0479">Metal-binding</keyword>
<dbReference type="EMBL" id="BKCJ010010815">
    <property type="protein sequence ID" value="GEU93273.1"/>
    <property type="molecule type" value="Genomic_DNA"/>
</dbReference>
<feature type="region of interest" description="Disordered" evidence="9">
    <location>
        <begin position="1783"/>
        <end position="1814"/>
    </location>
</feature>
<comment type="caution">
    <text evidence="11">The sequence shown here is derived from an EMBL/GenBank/DDBJ whole genome shotgun (WGS) entry which is preliminary data.</text>
</comment>
<dbReference type="CDD" id="cd09274">
    <property type="entry name" value="RNase_HI_RT_Ty3"/>
    <property type="match status" value="1"/>
</dbReference>
<evidence type="ECO:0000256" key="4">
    <source>
        <dbReference type="ARBA" id="ARBA00022750"/>
    </source>
</evidence>
<evidence type="ECO:0000313" key="11">
    <source>
        <dbReference type="EMBL" id="GEU93273.1"/>
    </source>
</evidence>
<proteinExistence type="predicted"/>
<dbReference type="InterPro" id="IPR041373">
    <property type="entry name" value="RT_RNaseH"/>
</dbReference>
<feature type="domain" description="CCHC-type" evidence="10">
    <location>
        <begin position="284"/>
        <end position="300"/>
    </location>
</feature>
<dbReference type="Pfam" id="PF07727">
    <property type="entry name" value="RVT_2"/>
    <property type="match status" value="1"/>
</dbReference>
<reference evidence="11" key="1">
    <citation type="journal article" date="2019" name="Sci. Rep.">
        <title>Draft genome of Tanacetum cinerariifolium, the natural source of mosquito coil.</title>
        <authorList>
            <person name="Yamashiro T."/>
            <person name="Shiraishi A."/>
            <person name="Satake H."/>
            <person name="Nakayama K."/>
        </authorList>
    </citation>
    <scope>NUCLEOTIDE SEQUENCE</scope>
</reference>
<organism evidence="11">
    <name type="scientific">Tanacetum cinerariifolium</name>
    <name type="common">Dalmatian daisy</name>
    <name type="synonym">Chrysanthemum cinerariifolium</name>
    <dbReference type="NCBI Taxonomy" id="118510"/>
    <lineage>
        <taxon>Eukaryota</taxon>
        <taxon>Viridiplantae</taxon>
        <taxon>Streptophyta</taxon>
        <taxon>Embryophyta</taxon>
        <taxon>Tracheophyta</taxon>
        <taxon>Spermatophyta</taxon>
        <taxon>Magnoliopsida</taxon>
        <taxon>eudicotyledons</taxon>
        <taxon>Gunneridae</taxon>
        <taxon>Pentapetalae</taxon>
        <taxon>asterids</taxon>
        <taxon>campanulids</taxon>
        <taxon>Asterales</taxon>
        <taxon>Asteraceae</taxon>
        <taxon>Asteroideae</taxon>
        <taxon>Anthemideae</taxon>
        <taxon>Anthemidinae</taxon>
        <taxon>Tanacetum</taxon>
    </lineage>
</organism>
<feature type="region of interest" description="Disordered" evidence="9">
    <location>
        <begin position="1324"/>
        <end position="1345"/>
    </location>
</feature>
<evidence type="ECO:0000256" key="9">
    <source>
        <dbReference type="SAM" id="MobiDB-lite"/>
    </source>
</evidence>
<dbReference type="InterPro" id="IPR001878">
    <property type="entry name" value="Znf_CCHC"/>
</dbReference>
<dbReference type="Gene3D" id="1.10.340.70">
    <property type="match status" value="1"/>
</dbReference>
<gene>
    <name evidence="11" type="ORF">Tci_065251</name>
</gene>
<keyword evidence="5" id="KW-0255">Endonuclease</keyword>
<dbReference type="InterPro" id="IPR025724">
    <property type="entry name" value="GAG-pre-integrase_dom"/>
</dbReference>
<evidence type="ECO:0000256" key="6">
    <source>
        <dbReference type="ARBA" id="ARBA00022801"/>
    </source>
</evidence>
<dbReference type="PANTHER" id="PTHR37984:SF5">
    <property type="entry name" value="PROTEIN NYNRIN-LIKE"/>
    <property type="match status" value="1"/>
</dbReference>
<dbReference type="InterPro" id="IPR054722">
    <property type="entry name" value="PolX-like_BBD"/>
</dbReference>
<feature type="compositionally biased region" description="Low complexity" evidence="9">
    <location>
        <begin position="216"/>
        <end position="246"/>
    </location>
</feature>
<dbReference type="InterPro" id="IPR045358">
    <property type="entry name" value="Ty3_capsid"/>
</dbReference>
<dbReference type="Gene3D" id="3.30.420.10">
    <property type="entry name" value="Ribonuclease H-like superfamily/Ribonuclease H"/>
    <property type="match status" value="3"/>
</dbReference>
<evidence type="ECO:0000256" key="2">
    <source>
        <dbReference type="ARBA" id="ARBA00022695"/>
    </source>
</evidence>
<feature type="region of interest" description="Disordered" evidence="9">
    <location>
        <begin position="953"/>
        <end position="980"/>
    </location>
</feature>
<dbReference type="Gene3D" id="3.10.10.10">
    <property type="entry name" value="HIV Type 1 Reverse Transcriptase, subunit A, domain 1"/>
    <property type="match status" value="1"/>
</dbReference>
<evidence type="ECO:0000256" key="7">
    <source>
        <dbReference type="ARBA" id="ARBA00022918"/>
    </source>
</evidence>
<feature type="compositionally biased region" description="Basic and acidic residues" evidence="9">
    <location>
        <begin position="967"/>
        <end position="980"/>
    </location>
</feature>
<dbReference type="InterPro" id="IPR050951">
    <property type="entry name" value="Retrovirus_Pol_polyprotein"/>
</dbReference>
<evidence type="ECO:0000256" key="8">
    <source>
        <dbReference type="PROSITE-ProRule" id="PRU00047"/>
    </source>
</evidence>
<dbReference type="GO" id="GO:0008270">
    <property type="term" value="F:zinc ion binding"/>
    <property type="evidence" value="ECO:0007669"/>
    <property type="project" value="UniProtKB-KW"/>
</dbReference>
<dbReference type="InterPro" id="IPR043502">
    <property type="entry name" value="DNA/RNA_pol_sf"/>
</dbReference>
<dbReference type="Pfam" id="PF13976">
    <property type="entry name" value="gag_pre-integrs"/>
    <property type="match status" value="1"/>
</dbReference>
<dbReference type="InterPro" id="IPR036397">
    <property type="entry name" value="RNaseH_sf"/>
</dbReference>
<evidence type="ECO:0000256" key="1">
    <source>
        <dbReference type="ARBA" id="ARBA00022679"/>
    </source>
</evidence>
<evidence type="ECO:0000259" key="10">
    <source>
        <dbReference type="PROSITE" id="PS50158"/>
    </source>
</evidence>
<keyword evidence="4" id="KW-0064">Aspartyl protease</keyword>
<dbReference type="InterPro" id="IPR013103">
    <property type="entry name" value="RVT_2"/>
</dbReference>
<sequence>MPPKRRSQTNPQPTLTQEAVDQLVPDGIEAAIRDERERFHGTEGAIRLIRWFEKIENTFEISKCAEGKKVKFATITLYGRALTWWNSQVATLGREVANGRPWIEVKQMMTDEFCPTKEVQRLEDELRHLKLRDMNIAAYTEMFNELALLCPNAVPNEKKKVELYIKGLPEIIKGEITSSRPATLNEVVRMAHALMEQKIQAKNERIAEGIKRKWENNNQGNNDNKNSHNRGNYRNNNHHNQNNNRRQNNASALTTAQNAGANQTEIAPKCNYCGRCHFDQCPPKCENCGRMGHKAKDCRSKNVASVGMDWLVECDDLIVYGIKEVHVPYKNKTSVVKSDSSVSRLKVIFCIKARKYIERGSQLFIAQVTEKEPTKKQLQDVPVICNFPEVFPDDLPGLPPHRQVEFKIELIPGAAPVVRAPYRLAPSELKELSDQLKELSEKGFIRPSSSPWGASVLFVKKKDESFRMCIDYRELNKLTVKNRNGVYVDPAKVEAIRNCGIDAKRKTVLMQREKVIVYASRQLKKHEENYTTHDLELGAVVFALSLWRHYLYGTKCTMYTDHKSLQYILDQKELNMRQRRWIELLSDHDCEIRYHPGKGNVVADALSRKDREPLRVRSLVMMLPLFGGIRDMIMHESHKSKYSIHPGPDKMYQDLKKLYCWPNMKDDIATFVSKCLTCAMVKAEHKKPSGLLQQHEIPEKIVQIKNRLLTARSCHKSYADVRRKPMEFKVRDMVMLKVSPWKGIIRFGKREPVEIMDREVKHLKQSQIPIVKVRWNSRRGPEYTWEREDFFKRNYPHLFSTNKNETTCIVKKFITEIENLVDKKVKITRCDNGTKFKNSVMNDFYAMKGVRMEFSVARTPQQNGNRAFVVKPHNKTPYELFRGKTPALSFMRPFGCHVTILYTLDHLGKFDGKADEEWLFDIDMLTKSMNYVPVIAVTNSDDFADGSSLFDSTPKLSDDAESPSSLNDEKKHDEVLDKESGASNELNSAFDFEVDAVEDFKENTLRDYYCRLKTYCCWYKLKLLDDAASIKLRLLEQSAVVDIPHRLLVLKQSFSLSGFGFYPMLLIPYSSLRDKDLHDSKDPQVVVSAAKLPILNPNEFDLWKMRIEQLARKNELKARGTLLMALPDKHQLKFNIHKDAKTLMEAIEKRFGGNKETKKCDGVGSYDWSFQAEEEPTNYALMAFTFSSSSSSDNEKAPSFVYTTKHVKTPRPSVQTVEHPILANHLRKVIPKSRGHSQSRNRKACFVCKSLTHLIKDYDYYEKKMVQTPARNHAQKGNHQHYVRMTHPNPHRHVVPTPVLTRSKEVPLTAARPVTTAVPHNNVIKPRPAKTVGTKPHSPPRRTINHRQSPQASIFHQKVTTVKALKVNAVKDVKGNWGNPHHALKDKGVIDSGCSRHMTGNMSYLTNFKEINGGYFAFGGNPKGGKITGKGKIRTGKLDFDDIYFVKDLKFNLFSVSQMCDKKNIVLFTDTECIVLSPNFKLPDKNHVLLRVHRENNMYNVDLKNIVPSGDLTCLFAKVTLDESNLWHRRLGHINFKTMNKLVKGNLVRGLPSKVFENNHTCVACKKGKQHRASCKTKPVNSISQPLQRLHMDLFGPTFVKSLNKKSYCLVVTDDYSRFTWVFFLATKDETSPILKTFITGIKREFSVARTPQQNRITERKNRNLNEAARTMLADSLLPIPFYVEVVNTACYVQNRVLVTKPHNKTPYELLRTHSIGFMRPFSCPVTILNTLDPLGKFDGKADERFLVGYSVSSNQPNPSADPYNIVDDTTFEVKEPEFKVKELESEVHVSPSSSTKTKKHDDKTKREAKGKSPVELSTGFRNLSEEFKDFFITALISAAGPSNTVVSPTLEQSSYVDTSQYPDDPNMSALEDITAFLYGTIEEEVYVCQPPGFEDPDYPDKVYKVVKALYGLHQAPRAWYETLANYLLENDGKSASTPIDTENLYLRILMVNDVIRLQALIDRKKVIITEDTVRQALHLDDAESINCLPNEEIFAELARMGYENPLTKLTFYKAFFSAQ</sequence>
<keyword evidence="8" id="KW-0863">Zinc-finger</keyword>
<evidence type="ECO:0000256" key="3">
    <source>
        <dbReference type="ARBA" id="ARBA00022722"/>
    </source>
</evidence>
<dbReference type="SUPFAM" id="SSF53098">
    <property type="entry name" value="Ribonuclease H-like"/>
    <property type="match status" value="2"/>
</dbReference>
<keyword evidence="3" id="KW-0540">Nuclease</keyword>
<keyword evidence="2" id="KW-0548">Nucleotidyltransferase</keyword>
<dbReference type="InterPro" id="IPR041588">
    <property type="entry name" value="Integrase_H2C2"/>
</dbReference>
<feature type="region of interest" description="Disordered" evidence="9">
    <location>
        <begin position="212"/>
        <end position="246"/>
    </location>
</feature>
<dbReference type="Pfam" id="PF00098">
    <property type="entry name" value="zf-CCHC"/>
    <property type="match status" value="1"/>
</dbReference>
<dbReference type="GO" id="GO:0004519">
    <property type="term" value="F:endonuclease activity"/>
    <property type="evidence" value="ECO:0007669"/>
    <property type="project" value="UniProtKB-KW"/>
</dbReference>
<feature type="compositionally biased region" description="Basic and acidic residues" evidence="9">
    <location>
        <begin position="1800"/>
        <end position="1813"/>
    </location>
</feature>
<dbReference type="Pfam" id="PF17917">
    <property type="entry name" value="RT_RNaseH"/>
    <property type="match status" value="1"/>
</dbReference>
<dbReference type="SUPFAM" id="SSF56672">
    <property type="entry name" value="DNA/RNA polymerases"/>
    <property type="match status" value="1"/>
</dbReference>
<keyword evidence="7" id="KW-0695">RNA-directed DNA polymerase</keyword>
<protein>
    <recommendedName>
        <fullName evidence="10">CCHC-type domain-containing protein</fullName>
    </recommendedName>
</protein>
<keyword evidence="6" id="KW-0378">Hydrolase</keyword>
<dbReference type="PROSITE" id="PS50158">
    <property type="entry name" value="ZF_CCHC"/>
    <property type="match status" value="1"/>
</dbReference>
<keyword evidence="8" id="KW-0862">Zinc</keyword>
<dbReference type="InterPro" id="IPR012337">
    <property type="entry name" value="RNaseH-like_sf"/>
</dbReference>
<dbReference type="SMART" id="SM00343">
    <property type="entry name" value="ZnF_C2HC"/>
    <property type="match status" value="1"/>
</dbReference>
<name>A0A6L2P4B3_TANCI</name>
<dbReference type="Pfam" id="PF19259">
    <property type="entry name" value="Ty3_capsid"/>
    <property type="match status" value="1"/>
</dbReference>
<accession>A0A6L2P4B3</accession>
<keyword evidence="1" id="KW-0808">Transferase</keyword>
<dbReference type="GO" id="GO:0004190">
    <property type="term" value="F:aspartic-type endopeptidase activity"/>
    <property type="evidence" value="ECO:0007669"/>
    <property type="project" value="UniProtKB-KW"/>
</dbReference>
<dbReference type="Pfam" id="PF22936">
    <property type="entry name" value="Pol_BBD"/>
    <property type="match status" value="1"/>
</dbReference>
<dbReference type="Pfam" id="PF17921">
    <property type="entry name" value="Integrase_H2C2"/>
    <property type="match status" value="1"/>
</dbReference>
<dbReference type="GO" id="GO:0003964">
    <property type="term" value="F:RNA-directed DNA polymerase activity"/>
    <property type="evidence" value="ECO:0007669"/>
    <property type="project" value="UniProtKB-KW"/>
</dbReference>
<dbReference type="PANTHER" id="PTHR37984">
    <property type="entry name" value="PROTEIN CBG26694"/>
    <property type="match status" value="1"/>
</dbReference>
<dbReference type="GO" id="GO:0003676">
    <property type="term" value="F:nucleic acid binding"/>
    <property type="evidence" value="ECO:0007669"/>
    <property type="project" value="InterPro"/>
</dbReference>